<dbReference type="GO" id="GO:0005524">
    <property type="term" value="F:ATP binding"/>
    <property type="evidence" value="ECO:0007669"/>
    <property type="project" value="UniProtKB-UniRule"/>
</dbReference>
<dbReference type="PANTHER" id="PTHR42724:SF1">
    <property type="entry name" value="TETRAACYLDISACCHARIDE 4'-KINASE, MITOCHONDRIAL-RELATED"/>
    <property type="match status" value="1"/>
</dbReference>
<keyword evidence="5 13" id="KW-0444">Lipid biosynthesis</keyword>
<proteinExistence type="inferred from homology"/>
<dbReference type="HAMAP" id="MF_00409">
    <property type="entry name" value="LpxK"/>
    <property type="match status" value="1"/>
</dbReference>
<dbReference type="Proteomes" id="UP000294616">
    <property type="component" value="Unassembled WGS sequence"/>
</dbReference>
<evidence type="ECO:0000256" key="5">
    <source>
        <dbReference type="ARBA" id="ARBA00022516"/>
    </source>
</evidence>
<keyword evidence="7 13" id="KW-0808">Transferase</keyword>
<dbReference type="PANTHER" id="PTHR42724">
    <property type="entry name" value="TETRAACYLDISACCHARIDE 4'-KINASE"/>
    <property type="match status" value="1"/>
</dbReference>
<keyword evidence="14" id="KW-0472">Membrane</keyword>
<comment type="similarity">
    <text evidence="13">Belongs to the LpxK family.</text>
</comment>
<comment type="caution">
    <text evidence="13">Lacks conserved residue(s) required for the propagation of feature annotation.</text>
</comment>
<dbReference type="InterPro" id="IPR027417">
    <property type="entry name" value="P-loop_NTPase"/>
</dbReference>
<dbReference type="Pfam" id="PF02606">
    <property type="entry name" value="LpxK"/>
    <property type="match status" value="1"/>
</dbReference>
<dbReference type="AlphaFoldDB" id="A0A4R1LVM2"/>
<dbReference type="EMBL" id="SMGO01000002">
    <property type="protein sequence ID" value="TCK83476.1"/>
    <property type="molecule type" value="Genomic_DNA"/>
</dbReference>
<evidence type="ECO:0000256" key="10">
    <source>
        <dbReference type="ARBA" id="ARBA00022840"/>
    </source>
</evidence>
<organism evidence="15 16">
    <name type="scientific">Albibacterium bauzanense</name>
    <dbReference type="NCBI Taxonomy" id="653929"/>
    <lineage>
        <taxon>Bacteria</taxon>
        <taxon>Pseudomonadati</taxon>
        <taxon>Bacteroidota</taxon>
        <taxon>Sphingobacteriia</taxon>
        <taxon>Sphingobacteriales</taxon>
        <taxon>Sphingobacteriaceae</taxon>
        <taxon>Albibacterium</taxon>
    </lineage>
</organism>
<dbReference type="GO" id="GO:0005886">
    <property type="term" value="C:plasma membrane"/>
    <property type="evidence" value="ECO:0007669"/>
    <property type="project" value="TreeGrafter"/>
</dbReference>
<dbReference type="GO" id="GO:0009244">
    <property type="term" value="P:lipopolysaccharide core region biosynthetic process"/>
    <property type="evidence" value="ECO:0007669"/>
    <property type="project" value="TreeGrafter"/>
</dbReference>
<gene>
    <name evidence="13" type="primary">lpxK</name>
    <name evidence="15" type="ORF">C8N28_2077</name>
</gene>
<evidence type="ECO:0000256" key="7">
    <source>
        <dbReference type="ARBA" id="ARBA00022679"/>
    </source>
</evidence>
<comment type="catalytic activity">
    <reaction evidence="13">
        <text>a lipid A disaccharide + ATP = a lipid IVA + ADP + H(+)</text>
        <dbReference type="Rhea" id="RHEA:67840"/>
        <dbReference type="ChEBI" id="CHEBI:15378"/>
        <dbReference type="ChEBI" id="CHEBI:30616"/>
        <dbReference type="ChEBI" id="CHEBI:176343"/>
        <dbReference type="ChEBI" id="CHEBI:176425"/>
        <dbReference type="ChEBI" id="CHEBI:456216"/>
        <dbReference type="EC" id="2.7.1.130"/>
    </reaction>
</comment>
<dbReference type="NCBIfam" id="TIGR00682">
    <property type="entry name" value="lpxK"/>
    <property type="match status" value="1"/>
</dbReference>
<evidence type="ECO:0000313" key="16">
    <source>
        <dbReference type="Proteomes" id="UP000294616"/>
    </source>
</evidence>
<evidence type="ECO:0000256" key="12">
    <source>
        <dbReference type="ARBA" id="ARBA00029757"/>
    </source>
</evidence>
<keyword evidence="6 13" id="KW-0441">Lipid A biosynthesis</keyword>
<evidence type="ECO:0000256" key="2">
    <source>
        <dbReference type="ARBA" id="ARBA00004870"/>
    </source>
</evidence>
<evidence type="ECO:0000256" key="9">
    <source>
        <dbReference type="ARBA" id="ARBA00022777"/>
    </source>
</evidence>
<dbReference type="InterPro" id="IPR003758">
    <property type="entry name" value="LpxK"/>
</dbReference>
<evidence type="ECO:0000256" key="13">
    <source>
        <dbReference type="HAMAP-Rule" id="MF_00409"/>
    </source>
</evidence>
<name>A0A4R1LVM2_9SPHI</name>
<dbReference type="SUPFAM" id="SSF52540">
    <property type="entry name" value="P-loop containing nucleoside triphosphate hydrolases"/>
    <property type="match status" value="1"/>
</dbReference>
<comment type="caution">
    <text evidence="15">The sequence shown here is derived from an EMBL/GenBank/DDBJ whole genome shotgun (WGS) entry which is preliminary data.</text>
</comment>
<evidence type="ECO:0000256" key="11">
    <source>
        <dbReference type="ARBA" id="ARBA00023098"/>
    </source>
</evidence>
<keyword evidence="10 13" id="KW-0067">ATP-binding</keyword>
<evidence type="ECO:0000256" key="6">
    <source>
        <dbReference type="ARBA" id="ARBA00022556"/>
    </source>
</evidence>
<comment type="function">
    <text evidence="1 13">Transfers the gamma-phosphate of ATP to the 4'-position of a tetraacyldisaccharide 1-phosphate intermediate (termed DS-1-P) to form tetraacyldisaccharide 1,4'-bis-phosphate (lipid IVA).</text>
</comment>
<evidence type="ECO:0000256" key="14">
    <source>
        <dbReference type="SAM" id="Phobius"/>
    </source>
</evidence>
<dbReference type="RefSeq" id="WP_246012793.1">
    <property type="nucleotide sequence ID" value="NZ_SMGO01000002.1"/>
</dbReference>
<dbReference type="EC" id="2.7.1.130" evidence="3 13"/>
<evidence type="ECO:0000256" key="4">
    <source>
        <dbReference type="ARBA" id="ARBA00016436"/>
    </source>
</evidence>
<evidence type="ECO:0000256" key="1">
    <source>
        <dbReference type="ARBA" id="ARBA00002274"/>
    </source>
</evidence>
<keyword evidence="8 13" id="KW-0547">Nucleotide-binding</keyword>
<keyword evidence="11 13" id="KW-0443">Lipid metabolism</keyword>
<evidence type="ECO:0000256" key="3">
    <source>
        <dbReference type="ARBA" id="ARBA00012071"/>
    </source>
</evidence>
<evidence type="ECO:0000313" key="15">
    <source>
        <dbReference type="EMBL" id="TCK83476.1"/>
    </source>
</evidence>
<evidence type="ECO:0000256" key="8">
    <source>
        <dbReference type="ARBA" id="ARBA00022741"/>
    </source>
</evidence>
<keyword evidence="9 13" id="KW-0418">Kinase</keyword>
<keyword evidence="14" id="KW-1133">Transmembrane helix</keyword>
<dbReference type="UniPathway" id="UPA00359">
    <property type="reaction ID" value="UER00482"/>
</dbReference>
<feature type="transmembrane region" description="Helical" evidence="14">
    <location>
        <begin position="7"/>
        <end position="26"/>
    </location>
</feature>
<accession>A0A4R1LVM2</accession>
<sequence>MINTLRLLLWPFSLLYGLVIAIRNFLYDKNIFKSQKFDLPVIVIGNLAVGGTGKSPLTEYLIRLLRDSFKVASLSRGYGRETTGFIYVETTDSFTKVGDEPLQFKTKYPEVTVAVCEDRVEGVKRLKDTHDVIVLDDAFQHRALTPGLSILLFDYESLFKPRLLLPAGNLRDSFTQRKRADLIIITKTPSSLSEEKKTAAVKRMAVNANQQILFSSLSYGSPYNIFNASETKDDLLNQESDILLVTGIANPKPLLNYLEGKCHKIELVSYPDHHSYTEKDMEFIVKKYTALSAKNKIIVSTEKDLQRLRKFLNNPLLSNLPIWIIPVEACFNEEDSRQFTSLILNYCHKKVK</sequence>
<keyword evidence="16" id="KW-1185">Reference proteome</keyword>
<protein>
    <recommendedName>
        <fullName evidence="4 13">Tetraacyldisaccharide 4'-kinase</fullName>
        <ecNumber evidence="3 13">2.7.1.130</ecNumber>
    </recommendedName>
    <alternativeName>
        <fullName evidence="12 13">Lipid A 4'-kinase</fullName>
    </alternativeName>
</protein>
<comment type="pathway">
    <text evidence="2 13">Glycolipid biosynthesis; lipid IV(A) biosynthesis; lipid IV(A) from (3R)-3-hydroxytetradecanoyl-[acyl-carrier-protein] and UDP-N-acetyl-alpha-D-glucosamine: step 6/6.</text>
</comment>
<dbReference type="GO" id="GO:0009245">
    <property type="term" value="P:lipid A biosynthetic process"/>
    <property type="evidence" value="ECO:0007669"/>
    <property type="project" value="UniProtKB-UniRule"/>
</dbReference>
<dbReference type="GO" id="GO:0009029">
    <property type="term" value="F:lipid-A 4'-kinase activity"/>
    <property type="evidence" value="ECO:0007669"/>
    <property type="project" value="UniProtKB-UniRule"/>
</dbReference>
<reference evidence="15 16" key="1">
    <citation type="submission" date="2019-03" db="EMBL/GenBank/DDBJ databases">
        <title>Genomic Encyclopedia of Archaeal and Bacterial Type Strains, Phase II (KMG-II): from individual species to whole genera.</title>
        <authorList>
            <person name="Goeker M."/>
        </authorList>
    </citation>
    <scope>NUCLEOTIDE SEQUENCE [LARGE SCALE GENOMIC DNA]</scope>
    <source>
        <strain evidence="15 16">DSM 22554</strain>
    </source>
</reference>
<keyword evidence="14" id="KW-0812">Transmembrane</keyword>